<evidence type="ECO:0000256" key="1">
    <source>
        <dbReference type="ARBA" id="ARBA00023125"/>
    </source>
</evidence>
<dbReference type="PRINTS" id="PR00040">
    <property type="entry name" value="HTHMERR"/>
</dbReference>
<dbReference type="GO" id="GO:0003677">
    <property type="term" value="F:DNA binding"/>
    <property type="evidence" value="ECO:0007669"/>
    <property type="project" value="UniProtKB-KW"/>
</dbReference>
<dbReference type="InterPro" id="IPR047057">
    <property type="entry name" value="MerR_fam"/>
</dbReference>
<dbReference type="SUPFAM" id="SSF46955">
    <property type="entry name" value="Putative DNA-binding domain"/>
    <property type="match status" value="1"/>
</dbReference>
<evidence type="ECO:0000313" key="5">
    <source>
        <dbReference type="Proteomes" id="UP000065220"/>
    </source>
</evidence>
<feature type="domain" description="HTH merR-type" evidence="3">
    <location>
        <begin position="23"/>
        <end position="91"/>
    </location>
</feature>
<dbReference type="Gene3D" id="1.10.1660.10">
    <property type="match status" value="1"/>
</dbReference>
<sequence length="171" mass="19457">MSPRRRTGQGVDFLAEDADERAVYVISVAADLAGMHPQTLRQYDRLGLVSPARTRGRGRRYSHRDVERLRRVQALSQEGVNLEGIARILELENRLEELEAENRRLRVRQAAVERIFAAAADGEVQVVSARVARAVDREEMAERVAERSERSERVAEQGRRHSTALTVRARF</sequence>
<dbReference type="KEGG" id="ard:AXF14_03475"/>
<dbReference type="SMART" id="SM00422">
    <property type="entry name" value="HTH_MERR"/>
    <property type="match status" value="1"/>
</dbReference>
<dbReference type="GO" id="GO:0003700">
    <property type="term" value="F:DNA-binding transcription factor activity"/>
    <property type="evidence" value="ECO:0007669"/>
    <property type="project" value="InterPro"/>
</dbReference>
<keyword evidence="1" id="KW-0238">DNA-binding</keyword>
<name>A0A0X8JE33_ACTRD</name>
<dbReference type="InterPro" id="IPR000551">
    <property type="entry name" value="MerR-type_HTH_dom"/>
</dbReference>
<dbReference type="PANTHER" id="PTHR30204">
    <property type="entry name" value="REDOX-CYCLING DRUG-SENSING TRANSCRIPTIONAL ACTIVATOR SOXR"/>
    <property type="match status" value="1"/>
</dbReference>
<keyword evidence="2" id="KW-0175">Coiled coil</keyword>
<dbReference type="NCBIfam" id="NF047375">
    <property type="entry name" value="HeatShock_HspR"/>
    <property type="match status" value="1"/>
</dbReference>
<dbReference type="Proteomes" id="UP000065220">
    <property type="component" value="Chromosome"/>
</dbReference>
<dbReference type="PROSITE" id="PS50937">
    <property type="entry name" value="HTH_MERR_2"/>
    <property type="match status" value="1"/>
</dbReference>
<dbReference type="Pfam" id="PF13411">
    <property type="entry name" value="MerR_1"/>
    <property type="match status" value="1"/>
</dbReference>
<evidence type="ECO:0000259" key="3">
    <source>
        <dbReference type="PROSITE" id="PS50937"/>
    </source>
</evidence>
<evidence type="ECO:0000256" key="2">
    <source>
        <dbReference type="SAM" id="Coils"/>
    </source>
</evidence>
<dbReference type="InterPro" id="IPR009061">
    <property type="entry name" value="DNA-bd_dom_put_sf"/>
</dbReference>
<dbReference type="PANTHER" id="PTHR30204:SF58">
    <property type="entry name" value="HTH-TYPE TRANSCRIPTIONAL REGULATOR YFMP"/>
    <property type="match status" value="1"/>
</dbReference>
<evidence type="ECO:0000313" key="4">
    <source>
        <dbReference type="EMBL" id="AMD86832.1"/>
    </source>
</evidence>
<reference evidence="5" key="1">
    <citation type="submission" date="2016-02" db="EMBL/GenBank/DDBJ databases">
        <authorList>
            <person name="Holder M.E."/>
            <person name="Ajami N.J."/>
            <person name="Petrosino J.F."/>
        </authorList>
    </citation>
    <scope>NUCLEOTIDE SEQUENCE [LARGE SCALE GENOMIC DNA]</scope>
    <source>
        <strain evidence="5">CCUG 36733</strain>
    </source>
</reference>
<proteinExistence type="predicted"/>
<accession>A0A0X8JE33</accession>
<feature type="coiled-coil region" evidence="2">
    <location>
        <begin position="81"/>
        <end position="115"/>
    </location>
</feature>
<dbReference type="STRING" id="111015.AXF14_03475"/>
<gene>
    <name evidence="4" type="ORF">AXF14_03475</name>
</gene>
<dbReference type="EMBL" id="CP014228">
    <property type="protein sequence ID" value="AMD86832.1"/>
    <property type="molecule type" value="Genomic_DNA"/>
</dbReference>
<dbReference type="AlphaFoldDB" id="A0A0X8JE33"/>
<dbReference type="FunFam" id="1.10.1660.10:FF:000008">
    <property type="entry name" value="Heat shock transcriptional regulator"/>
    <property type="match status" value="1"/>
</dbReference>
<keyword evidence="5" id="KW-1185">Reference proteome</keyword>
<dbReference type="RefSeq" id="WP_067940876.1">
    <property type="nucleotide sequence ID" value="NZ_CP014228.1"/>
</dbReference>
<protein>
    <submittedName>
        <fullName evidence="4">MerR family transcriptional regulator</fullName>
    </submittedName>
</protein>
<organism evidence="4 5">
    <name type="scientific">Actinomyces radicidentis</name>
    <dbReference type="NCBI Taxonomy" id="111015"/>
    <lineage>
        <taxon>Bacteria</taxon>
        <taxon>Bacillati</taxon>
        <taxon>Actinomycetota</taxon>
        <taxon>Actinomycetes</taxon>
        <taxon>Actinomycetales</taxon>
        <taxon>Actinomycetaceae</taxon>
        <taxon>Actinomyces</taxon>
    </lineage>
</organism>
<dbReference type="OrthoDB" id="5345718at2"/>